<dbReference type="GO" id="GO:0008115">
    <property type="term" value="F:sarcosine oxidase activity"/>
    <property type="evidence" value="ECO:0007669"/>
    <property type="project" value="TreeGrafter"/>
</dbReference>
<accession>A0A9W8TCK0</accession>
<dbReference type="Proteomes" id="UP001140502">
    <property type="component" value="Unassembled WGS sequence"/>
</dbReference>
<evidence type="ECO:0000313" key="5">
    <source>
        <dbReference type="EMBL" id="KAJ4308415.1"/>
    </source>
</evidence>
<dbReference type="SUPFAM" id="SSF51905">
    <property type="entry name" value="FAD/NAD(P)-binding domain"/>
    <property type="match status" value="1"/>
</dbReference>
<keyword evidence="3" id="KW-0274">FAD</keyword>
<gene>
    <name evidence="5" type="ORF">N0V84_012112</name>
</gene>
<dbReference type="Gene3D" id="3.50.50.60">
    <property type="entry name" value="FAD/NAD(P)-binding domain"/>
    <property type="match status" value="2"/>
</dbReference>
<evidence type="ECO:0008006" key="7">
    <source>
        <dbReference type="Google" id="ProtNLM"/>
    </source>
</evidence>
<keyword evidence="4" id="KW-0560">Oxidoreductase</keyword>
<dbReference type="InterPro" id="IPR045170">
    <property type="entry name" value="MTOX"/>
</dbReference>
<dbReference type="PANTHER" id="PTHR10961:SF7">
    <property type="entry name" value="FAD DEPENDENT OXIDOREDUCTASE DOMAIN-CONTAINING PROTEIN"/>
    <property type="match status" value="1"/>
</dbReference>
<evidence type="ECO:0000256" key="1">
    <source>
        <dbReference type="ARBA" id="ARBA00001974"/>
    </source>
</evidence>
<dbReference type="EMBL" id="JAPEUR010000533">
    <property type="protein sequence ID" value="KAJ4308415.1"/>
    <property type="molecule type" value="Genomic_DNA"/>
</dbReference>
<comment type="caution">
    <text evidence="5">The sequence shown here is derived from an EMBL/GenBank/DDBJ whole genome shotgun (WGS) entry which is preliminary data.</text>
</comment>
<dbReference type="GO" id="GO:0050660">
    <property type="term" value="F:flavin adenine dinucleotide binding"/>
    <property type="evidence" value="ECO:0007669"/>
    <property type="project" value="InterPro"/>
</dbReference>
<dbReference type="OrthoDB" id="424974at2759"/>
<dbReference type="PANTHER" id="PTHR10961">
    <property type="entry name" value="PEROXISOMAL SARCOSINE OXIDASE"/>
    <property type="match status" value="1"/>
</dbReference>
<evidence type="ECO:0000256" key="4">
    <source>
        <dbReference type="ARBA" id="ARBA00023002"/>
    </source>
</evidence>
<keyword evidence="6" id="KW-1185">Reference proteome</keyword>
<proteinExistence type="predicted"/>
<organism evidence="5 6">
    <name type="scientific">Fusarium piperis</name>
    <dbReference type="NCBI Taxonomy" id="1435070"/>
    <lineage>
        <taxon>Eukaryota</taxon>
        <taxon>Fungi</taxon>
        <taxon>Dikarya</taxon>
        <taxon>Ascomycota</taxon>
        <taxon>Pezizomycotina</taxon>
        <taxon>Sordariomycetes</taxon>
        <taxon>Hypocreomycetidae</taxon>
        <taxon>Hypocreales</taxon>
        <taxon>Nectriaceae</taxon>
        <taxon>Fusarium</taxon>
        <taxon>Fusarium solani species complex</taxon>
    </lineage>
</organism>
<sequence length="87" mass="8890">MDRYDVAVVGLGALGSATAYHAALKGAKVIGFEQFELGNISLQGLAAHGFKFAPAIGRVAAELAIDGKSSDDVSKFGIPRQAGASKL</sequence>
<evidence type="ECO:0000256" key="3">
    <source>
        <dbReference type="ARBA" id="ARBA00022827"/>
    </source>
</evidence>
<keyword evidence="2" id="KW-0285">Flavoprotein</keyword>
<reference evidence="5" key="1">
    <citation type="submission" date="2022-10" db="EMBL/GenBank/DDBJ databases">
        <title>Tapping the CABI collections for fungal endophytes: first genome assemblies for Collariella, Neodidymelliopsis, Ascochyta clinopodiicola, Didymella pomorum, Didymosphaeria variabile, Neocosmospora piperis and Neocucurbitaria cava.</title>
        <authorList>
            <person name="Hill R."/>
        </authorList>
    </citation>
    <scope>NUCLEOTIDE SEQUENCE</scope>
    <source>
        <strain evidence="5">IMI 366586</strain>
    </source>
</reference>
<comment type="cofactor">
    <cofactor evidence="1">
        <name>FAD</name>
        <dbReference type="ChEBI" id="CHEBI:57692"/>
    </cofactor>
</comment>
<name>A0A9W8TCK0_9HYPO</name>
<dbReference type="AlphaFoldDB" id="A0A9W8TCK0"/>
<evidence type="ECO:0000313" key="6">
    <source>
        <dbReference type="Proteomes" id="UP001140502"/>
    </source>
</evidence>
<protein>
    <recommendedName>
        <fullName evidence="7">FAD dependent oxidoreductase domain-containing protein</fullName>
    </recommendedName>
</protein>
<evidence type="ECO:0000256" key="2">
    <source>
        <dbReference type="ARBA" id="ARBA00022630"/>
    </source>
</evidence>
<dbReference type="InterPro" id="IPR036188">
    <property type="entry name" value="FAD/NAD-bd_sf"/>
</dbReference>